<dbReference type="GO" id="GO:0046930">
    <property type="term" value="C:pore complex"/>
    <property type="evidence" value="ECO:0007669"/>
    <property type="project" value="UniProtKB-KW"/>
</dbReference>
<dbReference type="Pfam" id="PF13609">
    <property type="entry name" value="Porin_4"/>
    <property type="match status" value="1"/>
</dbReference>
<dbReference type="InterPro" id="IPR023614">
    <property type="entry name" value="Porin_dom_sf"/>
</dbReference>
<dbReference type="EMBL" id="CP015030">
    <property type="protein sequence ID" value="QIM66541.1"/>
    <property type="molecule type" value="Genomic_DNA"/>
</dbReference>
<evidence type="ECO:0000256" key="8">
    <source>
        <dbReference type="ARBA" id="ARBA00023136"/>
    </source>
</evidence>
<dbReference type="AlphaFoldDB" id="A0A6G8JHF1"/>
<evidence type="ECO:0000313" key="13">
    <source>
        <dbReference type="Proteomes" id="UP000501366"/>
    </source>
</evidence>
<keyword evidence="3" id="KW-1134">Transmembrane beta strand</keyword>
<evidence type="ECO:0000256" key="5">
    <source>
        <dbReference type="ARBA" id="ARBA00022729"/>
    </source>
</evidence>
<evidence type="ECO:0000256" key="10">
    <source>
        <dbReference type="SAM" id="SignalP"/>
    </source>
</evidence>
<evidence type="ECO:0000313" key="12">
    <source>
        <dbReference type="EMBL" id="QIM66541.1"/>
    </source>
</evidence>
<evidence type="ECO:0000256" key="9">
    <source>
        <dbReference type="ARBA" id="ARBA00023237"/>
    </source>
</evidence>
<evidence type="ECO:0000256" key="4">
    <source>
        <dbReference type="ARBA" id="ARBA00022692"/>
    </source>
</evidence>
<gene>
    <name evidence="12" type="ORF">A4G16_03725</name>
</gene>
<dbReference type="RefSeq" id="WP_165888761.1">
    <property type="nucleotide sequence ID" value="NZ_CP015030.1"/>
</dbReference>
<keyword evidence="9" id="KW-0998">Cell outer membrane</keyword>
<evidence type="ECO:0000256" key="2">
    <source>
        <dbReference type="ARBA" id="ARBA00022448"/>
    </source>
</evidence>
<dbReference type="CDD" id="cd00342">
    <property type="entry name" value="gram_neg_porins"/>
    <property type="match status" value="1"/>
</dbReference>
<dbReference type="InterPro" id="IPR050298">
    <property type="entry name" value="Gram-neg_bact_OMP"/>
</dbReference>
<dbReference type="GO" id="GO:0015288">
    <property type="term" value="F:porin activity"/>
    <property type="evidence" value="ECO:0007669"/>
    <property type="project" value="UniProtKB-KW"/>
</dbReference>
<dbReference type="Gene3D" id="2.40.160.10">
    <property type="entry name" value="Porin"/>
    <property type="match status" value="1"/>
</dbReference>
<keyword evidence="7" id="KW-0626">Porin</keyword>
<dbReference type="GO" id="GO:0006811">
    <property type="term" value="P:monoatomic ion transport"/>
    <property type="evidence" value="ECO:0007669"/>
    <property type="project" value="UniProtKB-KW"/>
</dbReference>
<feature type="signal peptide" evidence="10">
    <location>
        <begin position="1"/>
        <end position="19"/>
    </location>
</feature>
<evidence type="ECO:0000256" key="3">
    <source>
        <dbReference type="ARBA" id="ARBA00022452"/>
    </source>
</evidence>
<feature type="domain" description="Porin" evidence="11">
    <location>
        <begin position="6"/>
        <end position="324"/>
    </location>
</feature>
<dbReference type="PANTHER" id="PTHR34501:SF2">
    <property type="entry name" value="OUTER MEMBRANE PORIN F-RELATED"/>
    <property type="match status" value="1"/>
</dbReference>
<evidence type="ECO:0000256" key="7">
    <source>
        <dbReference type="ARBA" id="ARBA00023114"/>
    </source>
</evidence>
<feature type="chain" id="PRO_5026106159" description="Porin domain-containing protein" evidence="10">
    <location>
        <begin position="20"/>
        <end position="349"/>
    </location>
</feature>
<dbReference type="GO" id="GO:0009279">
    <property type="term" value="C:cell outer membrane"/>
    <property type="evidence" value="ECO:0007669"/>
    <property type="project" value="UniProtKB-SubCell"/>
</dbReference>
<evidence type="ECO:0000256" key="6">
    <source>
        <dbReference type="ARBA" id="ARBA00023065"/>
    </source>
</evidence>
<dbReference type="Proteomes" id="UP000501366">
    <property type="component" value="Chromosome"/>
</dbReference>
<name>A0A6G8JHF1_9PAST</name>
<evidence type="ECO:0000259" key="11">
    <source>
        <dbReference type="Pfam" id="PF13609"/>
    </source>
</evidence>
<dbReference type="KEGG" id="mgra:A4G16_03725"/>
<comment type="subcellular location">
    <subcellularLocation>
        <location evidence="1">Cell outer membrane</location>
        <topology evidence="1">Multi-pass membrane protein</topology>
    </subcellularLocation>
</comment>
<dbReference type="SUPFAM" id="SSF56935">
    <property type="entry name" value="Porins"/>
    <property type="match status" value="1"/>
</dbReference>
<keyword evidence="5 10" id="KW-0732">Signal</keyword>
<keyword evidence="4" id="KW-0812">Transmembrane</keyword>
<keyword evidence="8" id="KW-0472">Membrane</keyword>
<sequence>MKKTLVALAVTAFAASATAKIDLYSQDGTTVSTDGRVKVVAHKETTKVNRDKTNYGHSALSNDGTRLGLTVNHNITEDFYALGRLEIRFDGGDKKGSDNWGNAYAKRAFVGLGHKQYGQVTFGKQLLVGDDVGRIGLDNYYNVGSSYAPVGGWAILNESSDSAVRYDYKGVQGLTLSADYSFANKHDTVGSDKAGYGAGAIYEFAAGEGTASVSLGYAHKDIESGSKVKKDQDGVFGGFNYVVNGVKLGVDGGYSVRKSGDAKDKLNYVRTGLRYDIPDTKTGVYGNYSYLVVKSGQEKNKAHQFLLGADYSFHKHAKVFVEGKLAKARFDDKSKQTDKGIAAGLIVFW</sequence>
<accession>A0A6G8JHF1</accession>
<reference evidence="12 13" key="1">
    <citation type="submission" date="2016-03" db="EMBL/GenBank/DDBJ databases">
        <authorList>
            <person name="Bojesen A.M."/>
            <person name="Planet P."/>
            <person name="Hansen M.J."/>
        </authorList>
    </citation>
    <scope>NUCLEOTIDE SEQUENCE [LARGE SCALE GENOMIC DNA]</scope>
    <source>
        <strain evidence="12 13">B 234/94</strain>
    </source>
</reference>
<proteinExistence type="predicted"/>
<dbReference type="InterPro" id="IPR033900">
    <property type="entry name" value="Gram_neg_porin_domain"/>
</dbReference>
<keyword evidence="2" id="KW-0813">Transport</keyword>
<dbReference type="PANTHER" id="PTHR34501">
    <property type="entry name" value="PROTEIN YDDL-RELATED"/>
    <property type="match status" value="1"/>
</dbReference>
<protein>
    <recommendedName>
        <fullName evidence="11">Porin domain-containing protein</fullName>
    </recommendedName>
</protein>
<evidence type="ECO:0000256" key="1">
    <source>
        <dbReference type="ARBA" id="ARBA00004571"/>
    </source>
</evidence>
<organism evidence="12 13">
    <name type="scientific">Mannheimia granulomatis</name>
    <dbReference type="NCBI Taxonomy" id="85402"/>
    <lineage>
        <taxon>Bacteria</taxon>
        <taxon>Pseudomonadati</taxon>
        <taxon>Pseudomonadota</taxon>
        <taxon>Gammaproteobacteria</taxon>
        <taxon>Pasteurellales</taxon>
        <taxon>Pasteurellaceae</taxon>
        <taxon>Mannheimia</taxon>
    </lineage>
</organism>
<keyword evidence="6" id="KW-0406">Ion transport</keyword>